<dbReference type="PANTHER" id="PTHR42928:SF5">
    <property type="entry name" value="BLR1237 PROTEIN"/>
    <property type="match status" value="1"/>
</dbReference>
<feature type="signal peptide" evidence="2">
    <location>
        <begin position="1"/>
        <end position="23"/>
    </location>
</feature>
<sequence>MQRRTILRAAALPAVLAAPALYAQQGGQRSFATRPIRIIVGVAPGIGTIDLTGRAVADPMAEALGQPVVVENRPGAGGIIAAEAAARSAPDGHTLFLGGADTVVHAFLLADRPPLDPFKDFTPVSRATKDHWLVVATPSLGVSTLDELAAAGKQKAGELNHASFGPGTVFHLVQARLAQRLGFEAVHVPYRGDYTSDVLAGRISYLVQPSALLLPHVQAGKLKALATLSPQRLPQLPDVPTVAEAGYPDLGFNMGIILWAPGGTPPDIVGQVNAAFARAAGNPAVKSRLGDLSLETVGGTVPEAQEYTRWFVGFVDDLREKVLGKAR</sequence>
<dbReference type="InterPro" id="IPR042100">
    <property type="entry name" value="Bug_dom1"/>
</dbReference>
<dbReference type="EMBL" id="JANJOU010000020">
    <property type="protein sequence ID" value="MCR0984404.1"/>
    <property type="molecule type" value="Genomic_DNA"/>
</dbReference>
<dbReference type="InterPro" id="IPR005064">
    <property type="entry name" value="BUG"/>
</dbReference>
<dbReference type="CDD" id="cd07012">
    <property type="entry name" value="PBP2_Bug_TTT"/>
    <property type="match status" value="1"/>
</dbReference>
<keyword evidence="4" id="KW-1185">Reference proteome</keyword>
<dbReference type="Gene3D" id="3.40.190.10">
    <property type="entry name" value="Periplasmic binding protein-like II"/>
    <property type="match status" value="1"/>
</dbReference>
<dbReference type="Pfam" id="PF03401">
    <property type="entry name" value="TctC"/>
    <property type="match status" value="1"/>
</dbReference>
<gene>
    <name evidence="3" type="ORF">NRP21_20310</name>
</gene>
<comment type="similarity">
    <text evidence="1">Belongs to the UPF0065 (bug) family.</text>
</comment>
<dbReference type="PIRSF" id="PIRSF017082">
    <property type="entry name" value="YflP"/>
    <property type="match status" value="1"/>
</dbReference>
<dbReference type="Proteomes" id="UP001524642">
    <property type="component" value="Unassembled WGS sequence"/>
</dbReference>
<reference evidence="3 4" key="1">
    <citation type="submission" date="2022-06" db="EMBL/GenBank/DDBJ databases">
        <title>Roseomonas CN29.</title>
        <authorList>
            <person name="Cheng Y."/>
            <person name="He X."/>
        </authorList>
    </citation>
    <scope>NUCLEOTIDE SEQUENCE [LARGE SCALE GENOMIC DNA]</scope>
    <source>
        <strain evidence="3 4">CN29</strain>
    </source>
</reference>
<keyword evidence="2" id="KW-0732">Signal</keyword>
<dbReference type="Gene3D" id="3.40.190.150">
    <property type="entry name" value="Bordetella uptake gene, domain 1"/>
    <property type="match status" value="1"/>
</dbReference>
<dbReference type="SUPFAM" id="SSF53850">
    <property type="entry name" value="Periplasmic binding protein-like II"/>
    <property type="match status" value="1"/>
</dbReference>
<dbReference type="PANTHER" id="PTHR42928">
    <property type="entry name" value="TRICARBOXYLATE-BINDING PROTEIN"/>
    <property type="match status" value="1"/>
</dbReference>
<feature type="chain" id="PRO_5045524220" evidence="2">
    <location>
        <begin position="24"/>
        <end position="327"/>
    </location>
</feature>
<dbReference type="RefSeq" id="WP_257718055.1">
    <property type="nucleotide sequence ID" value="NZ_JANJOU010000020.1"/>
</dbReference>
<organism evidence="3 4">
    <name type="scientific">Roseomonas populi</name>
    <dbReference type="NCBI Taxonomy" id="3121582"/>
    <lineage>
        <taxon>Bacteria</taxon>
        <taxon>Pseudomonadati</taxon>
        <taxon>Pseudomonadota</taxon>
        <taxon>Alphaproteobacteria</taxon>
        <taxon>Acetobacterales</taxon>
        <taxon>Roseomonadaceae</taxon>
        <taxon>Roseomonas</taxon>
    </lineage>
</organism>
<comment type="caution">
    <text evidence="3">The sequence shown here is derived from an EMBL/GenBank/DDBJ whole genome shotgun (WGS) entry which is preliminary data.</text>
</comment>
<evidence type="ECO:0000256" key="2">
    <source>
        <dbReference type="SAM" id="SignalP"/>
    </source>
</evidence>
<accession>A0ABT1X8H1</accession>
<protein>
    <submittedName>
        <fullName evidence="3">Tripartite tricarboxylate transporter substrate binding protein</fullName>
    </submittedName>
</protein>
<name>A0ABT1X8H1_9PROT</name>
<proteinExistence type="inferred from homology"/>
<evidence type="ECO:0000256" key="1">
    <source>
        <dbReference type="ARBA" id="ARBA00006987"/>
    </source>
</evidence>
<evidence type="ECO:0000313" key="3">
    <source>
        <dbReference type="EMBL" id="MCR0984404.1"/>
    </source>
</evidence>
<evidence type="ECO:0000313" key="4">
    <source>
        <dbReference type="Proteomes" id="UP001524642"/>
    </source>
</evidence>